<dbReference type="EnsemblMetazoa" id="GPPI025036-RA">
    <property type="protein sequence ID" value="GPPI025036-PA"/>
    <property type="gene ID" value="GPPI025036"/>
</dbReference>
<sequence length="72" mass="8056">MKDDIFAPSGVPKHHIRLRLAHCRANDLLHNQFRVLCVIVNEIYNTLDSSFSSCKVSALGSAGFNISAFFMM</sequence>
<dbReference type="AlphaFoldDB" id="A0A1B0BBQ5"/>
<dbReference type="VEuPathDB" id="VectorBase:GPPI025036"/>
<keyword evidence="2" id="KW-1185">Reference proteome</keyword>
<proteinExistence type="predicted"/>
<protein>
    <submittedName>
        <fullName evidence="1">Uncharacterized protein</fullName>
    </submittedName>
</protein>
<evidence type="ECO:0000313" key="2">
    <source>
        <dbReference type="Proteomes" id="UP000092460"/>
    </source>
</evidence>
<name>A0A1B0BBQ5_9MUSC</name>
<reference evidence="2" key="1">
    <citation type="submission" date="2015-01" db="EMBL/GenBank/DDBJ databases">
        <authorList>
            <person name="Aksoy S."/>
            <person name="Warren W."/>
            <person name="Wilson R.K."/>
        </authorList>
    </citation>
    <scope>NUCLEOTIDE SEQUENCE [LARGE SCALE GENOMIC DNA]</scope>
    <source>
        <strain evidence="2">IAEA</strain>
    </source>
</reference>
<evidence type="ECO:0000313" key="1">
    <source>
        <dbReference type="EnsemblMetazoa" id="GPPI025036-PA"/>
    </source>
</evidence>
<reference evidence="1" key="2">
    <citation type="submission" date="2020-05" db="UniProtKB">
        <authorList>
            <consortium name="EnsemblMetazoa"/>
        </authorList>
    </citation>
    <scope>IDENTIFICATION</scope>
    <source>
        <strain evidence="1">IAEA</strain>
    </source>
</reference>
<dbReference type="EMBL" id="JXJN01011599">
    <property type="status" value="NOT_ANNOTATED_CDS"/>
    <property type="molecule type" value="Genomic_DNA"/>
</dbReference>
<accession>A0A1B0BBQ5</accession>
<organism evidence="1 2">
    <name type="scientific">Glossina palpalis gambiensis</name>
    <dbReference type="NCBI Taxonomy" id="67801"/>
    <lineage>
        <taxon>Eukaryota</taxon>
        <taxon>Metazoa</taxon>
        <taxon>Ecdysozoa</taxon>
        <taxon>Arthropoda</taxon>
        <taxon>Hexapoda</taxon>
        <taxon>Insecta</taxon>
        <taxon>Pterygota</taxon>
        <taxon>Neoptera</taxon>
        <taxon>Endopterygota</taxon>
        <taxon>Diptera</taxon>
        <taxon>Brachycera</taxon>
        <taxon>Muscomorpha</taxon>
        <taxon>Hippoboscoidea</taxon>
        <taxon>Glossinidae</taxon>
        <taxon>Glossina</taxon>
    </lineage>
</organism>
<dbReference type="Proteomes" id="UP000092460">
    <property type="component" value="Unassembled WGS sequence"/>
</dbReference>